<dbReference type="AlphaFoldDB" id="A0A6G1K7X8"/>
<feature type="compositionally biased region" description="Low complexity" evidence="1">
    <location>
        <begin position="266"/>
        <end position="284"/>
    </location>
</feature>
<protein>
    <submittedName>
        <fullName evidence="2">Uncharacterized protein</fullName>
    </submittedName>
</protein>
<dbReference type="EMBL" id="MU005771">
    <property type="protein sequence ID" value="KAF2708572.1"/>
    <property type="molecule type" value="Genomic_DNA"/>
</dbReference>
<evidence type="ECO:0000313" key="3">
    <source>
        <dbReference type="Proteomes" id="UP000799428"/>
    </source>
</evidence>
<name>A0A6G1K7X8_9PLEO</name>
<feature type="region of interest" description="Disordered" evidence="1">
    <location>
        <begin position="386"/>
        <end position="419"/>
    </location>
</feature>
<keyword evidence="3" id="KW-1185">Reference proteome</keyword>
<proteinExistence type="predicted"/>
<dbReference type="OrthoDB" id="5309154at2759"/>
<gene>
    <name evidence="2" type="ORF">K504DRAFT_380565</name>
</gene>
<evidence type="ECO:0000313" key="2">
    <source>
        <dbReference type="EMBL" id="KAF2708572.1"/>
    </source>
</evidence>
<sequence>MKVIEKGTDRKAEVHMFVEGSVAELDEYAERVNPVDKAIECFVAVEEGQHPKIGGRLWATAMCYGYDAFIDGICRKANVTVGKAVTAHKSKKLDVDKFLYRTSDDRIIEAKVHVAPLPDEVVPKEGAVENLGTIELRVYVERRFGDEHALQDVITYYQVPGEGYTAGQTVGFKDIAPEYSMGYDENTATLESSSINKSRNKMGKKRPGAEPWAIFRFHLRSMNSIDEKGLPMTFDNSSKKNNRGWRELELEPLPALTIGASPKNLASSRATPAASSAPCTPAKSSTDALWLTNAVTPTKRPTTPMSTSSTPEIKRPRLSPQPTSRTLYPAPSVKGRPTVSQVVEARKRLQETKAKREATFKKQVEVTSKLSPYELQIQAQLEKLARDDEEQRRMHEQEEQRLHEDMALLQELQSQKMEE</sequence>
<feature type="region of interest" description="Disordered" evidence="1">
    <location>
        <begin position="264"/>
        <end position="284"/>
    </location>
</feature>
<feature type="compositionally biased region" description="Basic and acidic residues" evidence="1">
    <location>
        <begin position="386"/>
        <end position="406"/>
    </location>
</feature>
<accession>A0A6G1K7X8</accession>
<evidence type="ECO:0000256" key="1">
    <source>
        <dbReference type="SAM" id="MobiDB-lite"/>
    </source>
</evidence>
<feature type="compositionally biased region" description="Low complexity" evidence="1">
    <location>
        <begin position="297"/>
        <end position="311"/>
    </location>
</feature>
<dbReference type="Proteomes" id="UP000799428">
    <property type="component" value="Unassembled WGS sequence"/>
</dbReference>
<organism evidence="2 3">
    <name type="scientific">Pleomassaria siparia CBS 279.74</name>
    <dbReference type="NCBI Taxonomy" id="1314801"/>
    <lineage>
        <taxon>Eukaryota</taxon>
        <taxon>Fungi</taxon>
        <taxon>Dikarya</taxon>
        <taxon>Ascomycota</taxon>
        <taxon>Pezizomycotina</taxon>
        <taxon>Dothideomycetes</taxon>
        <taxon>Pleosporomycetidae</taxon>
        <taxon>Pleosporales</taxon>
        <taxon>Pleomassariaceae</taxon>
        <taxon>Pleomassaria</taxon>
    </lineage>
</organism>
<reference evidence="2" key="1">
    <citation type="journal article" date="2020" name="Stud. Mycol.">
        <title>101 Dothideomycetes genomes: a test case for predicting lifestyles and emergence of pathogens.</title>
        <authorList>
            <person name="Haridas S."/>
            <person name="Albert R."/>
            <person name="Binder M."/>
            <person name="Bloem J."/>
            <person name="Labutti K."/>
            <person name="Salamov A."/>
            <person name="Andreopoulos B."/>
            <person name="Baker S."/>
            <person name="Barry K."/>
            <person name="Bills G."/>
            <person name="Bluhm B."/>
            <person name="Cannon C."/>
            <person name="Castanera R."/>
            <person name="Culley D."/>
            <person name="Daum C."/>
            <person name="Ezra D."/>
            <person name="Gonzalez J."/>
            <person name="Henrissat B."/>
            <person name="Kuo A."/>
            <person name="Liang C."/>
            <person name="Lipzen A."/>
            <person name="Lutzoni F."/>
            <person name="Magnuson J."/>
            <person name="Mondo S."/>
            <person name="Nolan M."/>
            <person name="Ohm R."/>
            <person name="Pangilinan J."/>
            <person name="Park H.-J."/>
            <person name="Ramirez L."/>
            <person name="Alfaro M."/>
            <person name="Sun H."/>
            <person name="Tritt A."/>
            <person name="Yoshinaga Y."/>
            <person name="Zwiers L.-H."/>
            <person name="Turgeon B."/>
            <person name="Goodwin S."/>
            <person name="Spatafora J."/>
            <person name="Crous P."/>
            <person name="Grigoriev I."/>
        </authorList>
    </citation>
    <scope>NUCLEOTIDE SEQUENCE</scope>
    <source>
        <strain evidence="2">CBS 279.74</strain>
    </source>
</reference>
<feature type="region of interest" description="Disordered" evidence="1">
    <location>
        <begin position="297"/>
        <end position="340"/>
    </location>
</feature>